<feature type="transmembrane region" description="Helical" evidence="8">
    <location>
        <begin position="54"/>
        <end position="75"/>
    </location>
</feature>
<evidence type="ECO:0000256" key="8">
    <source>
        <dbReference type="SAM" id="Phobius"/>
    </source>
</evidence>
<keyword evidence="5 8" id="KW-0812">Transmembrane</keyword>
<dbReference type="RefSeq" id="WP_010102998.1">
    <property type="nucleotide sequence ID" value="NZ_QZCW01000001.1"/>
</dbReference>
<keyword evidence="6 8" id="KW-1133">Transmembrane helix</keyword>
<proteinExistence type="inferred from homology"/>
<dbReference type="EMBL" id="QZCW01000001">
    <property type="protein sequence ID" value="MCW5320944.1"/>
    <property type="molecule type" value="Genomic_DNA"/>
</dbReference>
<evidence type="ECO:0000313" key="9">
    <source>
        <dbReference type="EMBL" id="MCW5320944.1"/>
    </source>
</evidence>
<evidence type="ECO:0000313" key="10">
    <source>
        <dbReference type="Proteomes" id="UP001208935"/>
    </source>
</evidence>
<sequence>MKGVKSGLWDSLPIVAGYLPIAFAFGVAAVQAGLTPGLAMLISGIVFAGGSQFVLVSLLAAGGTVLTVAPTVLLMNARHLLYGRPIADLLGTGKRSVSPVLLAFGMTDEVFATVVSRMEGIAADDREHWYVGLQLGAYLSWVAGTILGATIGAEVLVRFPALGDGLSFVLPAFFFALLLSMKGRVLCSPTIVGALATAGLLLCIPAAAAIPLGIAAGAIAGCWSRRGK</sequence>
<evidence type="ECO:0000256" key="7">
    <source>
        <dbReference type="ARBA" id="ARBA00023136"/>
    </source>
</evidence>
<reference evidence="10" key="1">
    <citation type="submission" date="2023-07" db="EMBL/GenBank/DDBJ databases">
        <title>Verminephrobacter genomes.</title>
        <authorList>
            <person name="Lund M.B."/>
        </authorList>
    </citation>
    <scope>NUCLEOTIDE SEQUENCE [LARGE SCALE GENOMIC DNA]</scope>
    <source>
        <strain evidence="10">AtM5-05</strain>
    </source>
</reference>
<evidence type="ECO:0000256" key="2">
    <source>
        <dbReference type="ARBA" id="ARBA00010735"/>
    </source>
</evidence>
<dbReference type="PANTHER" id="PTHR34979">
    <property type="entry name" value="INNER MEMBRANE PROTEIN YGAZ"/>
    <property type="match status" value="1"/>
</dbReference>
<gene>
    <name evidence="9" type="ORF">D5039_07135</name>
</gene>
<evidence type="ECO:0000256" key="6">
    <source>
        <dbReference type="ARBA" id="ARBA00022989"/>
    </source>
</evidence>
<keyword evidence="10" id="KW-1185">Reference proteome</keyword>
<feature type="transmembrane region" description="Helical" evidence="8">
    <location>
        <begin position="128"/>
        <end position="149"/>
    </location>
</feature>
<keyword evidence="7 8" id="KW-0472">Membrane</keyword>
<accession>A0ABT3KSM5</accession>
<dbReference type="InterPro" id="IPR011606">
    <property type="entry name" value="Brnchd-chn_aa_trnsp_permease"/>
</dbReference>
<dbReference type="Pfam" id="PF03591">
    <property type="entry name" value="AzlC"/>
    <property type="match status" value="1"/>
</dbReference>
<comment type="subcellular location">
    <subcellularLocation>
        <location evidence="1">Cell membrane</location>
        <topology evidence="1">Multi-pass membrane protein</topology>
    </subcellularLocation>
</comment>
<comment type="caution">
    <text evidence="9">The sequence shown here is derived from an EMBL/GenBank/DDBJ whole genome shotgun (WGS) entry which is preliminary data.</text>
</comment>
<feature type="transmembrane region" description="Helical" evidence="8">
    <location>
        <begin position="161"/>
        <end position="179"/>
    </location>
</feature>
<name>A0ABT3KSM5_9BURK</name>
<protein>
    <submittedName>
        <fullName evidence="9">Branched-chain amino acid ABC transporter permease</fullName>
    </submittedName>
</protein>
<comment type="similarity">
    <text evidence="2">Belongs to the AzlC family.</text>
</comment>
<evidence type="ECO:0000256" key="5">
    <source>
        <dbReference type="ARBA" id="ARBA00022692"/>
    </source>
</evidence>
<evidence type="ECO:0000256" key="4">
    <source>
        <dbReference type="ARBA" id="ARBA00022475"/>
    </source>
</evidence>
<evidence type="ECO:0000256" key="1">
    <source>
        <dbReference type="ARBA" id="ARBA00004651"/>
    </source>
</evidence>
<organism evidence="9 10">
    <name type="scientific">Verminephrobacter aporrectodeae subsp. tuberculatae</name>
    <dbReference type="NCBI Taxonomy" id="1110392"/>
    <lineage>
        <taxon>Bacteria</taxon>
        <taxon>Pseudomonadati</taxon>
        <taxon>Pseudomonadota</taxon>
        <taxon>Betaproteobacteria</taxon>
        <taxon>Burkholderiales</taxon>
        <taxon>Comamonadaceae</taxon>
        <taxon>Verminephrobacter</taxon>
    </lineage>
</organism>
<feature type="transmembrane region" description="Helical" evidence="8">
    <location>
        <begin position="12"/>
        <end position="34"/>
    </location>
</feature>
<evidence type="ECO:0000256" key="3">
    <source>
        <dbReference type="ARBA" id="ARBA00022448"/>
    </source>
</evidence>
<dbReference type="Proteomes" id="UP001208935">
    <property type="component" value="Unassembled WGS sequence"/>
</dbReference>
<feature type="transmembrane region" description="Helical" evidence="8">
    <location>
        <begin position="191"/>
        <end position="223"/>
    </location>
</feature>
<dbReference type="PANTHER" id="PTHR34979:SF1">
    <property type="entry name" value="INNER MEMBRANE PROTEIN YGAZ"/>
    <property type="match status" value="1"/>
</dbReference>
<keyword evidence="3" id="KW-0813">Transport</keyword>
<keyword evidence="4" id="KW-1003">Cell membrane</keyword>